<evidence type="ECO:0000313" key="3">
    <source>
        <dbReference type="EMBL" id="SEH29999.1"/>
    </source>
</evidence>
<dbReference type="AlphaFoldDB" id="A0A1H6H2T8"/>
<feature type="signal peptide" evidence="1">
    <location>
        <begin position="1"/>
        <end position="25"/>
    </location>
</feature>
<organism evidence="3 4">
    <name type="scientific">Magnetospirillum fulvum</name>
    <name type="common">Rhodospirillum fulvum</name>
    <dbReference type="NCBI Taxonomy" id="1082"/>
    <lineage>
        <taxon>Bacteria</taxon>
        <taxon>Pseudomonadati</taxon>
        <taxon>Pseudomonadota</taxon>
        <taxon>Alphaproteobacteria</taxon>
        <taxon>Rhodospirillales</taxon>
        <taxon>Rhodospirillaceae</taxon>
        <taxon>Magnetospirillum</taxon>
    </lineage>
</organism>
<accession>A0A1H6H2T8</accession>
<name>A0A1H6H2T8_MAGFU</name>
<gene>
    <name evidence="3" type="ORF">SAMN04244559_00847</name>
</gene>
<dbReference type="SUPFAM" id="SSF56935">
    <property type="entry name" value="Porins"/>
    <property type="match status" value="1"/>
</dbReference>
<evidence type="ECO:0000313" key="4">
    <source>
        <dbReference type="Proteomes" id="UP000182983"/>
    </source>
</evidence>
<feature type="domain" description="Porin" evidence="2">
    <location>
        <begin position="12"/>
        <end position="350"/>
    </location>
</feature>
<protein>
    <submittedName>
        <fullName evidence="3">Porin</fullName>
    </submittedName>
</protein>
<reference evidence="4" key="1">
    <citation type="submission" date="2016-10" db="EMBL/GenBank/DDBJ databases">
        <authorList>
            <person name="Varghese N."/>
            <person name="Submissions S."/>
        </authorList>
    </citation>
    <scope>NUCLEOTIDE SEQUENCE [LARGE SCALE GENOMIC DNA]</scope>
    <source>
        <strain evidence="4">DSM 13234</strain>
    </source>
</reference>
<feature type="chain" id="PRO_5010311162" evidence="1">
    <location>
        <begin position="26"/>
        <end position="369"/>
    </location>
</feature>
<dbReference type="GO" id="GO:0016020">
    <property type="term" value="C:membrane"/>
    <property type="evidence" value="ECO:0007669"/>
    <property type="project" value="InterPro"/>
</dbReference>
<dbReference type="InterPro" id="IPR033900">
    <property type="entry name" value="Gram_neg_porin_domain"/>
</dbReference>
<proteinExistence type="predicted"/>
<keyword evidence="1" id="KW-0732">Signal</keyword>
<dbReference type="Gene3D" id="2.40.160.10">
    <property type="entry name" value="Porin"/>
    <property type="match status" value="1"/>
</dbReference>
<dbReference type="Pfam" id="PF13609">
    <property type="entry name" value="Porin_4"/>
    <property type="match status" value="1"/>
</dbReference>
<keyword evidence="4" id="KW-1185">Reference proteome</keyword>
<sequence length="369" mass="38971">MKVWRVVLVPMAVAALPGAMGTALAADPISIRVGGYSKWWVVATGGQSSASAVTSPTVKGDNELHFIGATRLENGLQIGLKAELEAGGHTDQTTDPIDKAFAWVEGGFGKIELGSDYNAASLLHVCAPEAAGLWNGPPNGLMADNVIRRPAIVSTMYSGNQTEMDQDDNAEKILYFTPSLNGLTLGLSYTPSPLSEDNRGPSVRSELYTAGLGFTRSFGAIGLALSAGYVTGDLIGATGAGERVRAYSLGGTLSYAGVTIGGSWADERHRSRAAVIAEDRQDNSGKAWDVGVMYELGPSKTSFDFYTSRVEGRVADARHDLISVYQVSEKYTLGEGVALMGAVGYIEYQDESGLGNRGYTAMTGLGLWF</sequence>
<dbReference type="GO" id="GO:0015288">
    <property type="term" value="F:porin activity"/>
    <property type="evidence" value="ECO:0007669"/>
    <property type="project" value="InterPro"/>
</dbReference>
<dbReference type="Proteomes" id="UP000182983">
    <property type="component" value="Unassembled WGS sequence"/>
</dbReference>
<dbReference type="OrthoDB" id="6758483at2"/>
<dbReference type="EMBL" id="FNWO01000003">
    <property type="protein sequence ID" value="SEH29999.1"/>
    <property type="molecule type" value="Genomic_DNA"/>
</dbReference>
<evidence type="ECO:0000259" key="2">
    <source>
        <dbReference type="Pfam" id="PF13609"/>
    </source>
</evidence>
<evidence type="ECO:0000256" key="1">
    <source>
        <dbReference type="SAM" id="SignalP"/>
    </source>
</evidence>
<dbReference type="InterPro" id="IPR023614">
    <property type="entry name" value="Porin_dom_sf"/>
</dbReference>
<dbReference type="RefSeq" id="WP_074765898.1">
    <property type="nucleotide sequence ID" value="NZ_FNWO01000003.1"/>
</dbReference>